<accession>A0A222P2I9</accession>
<feature type="domain" description="Flagellar hook-length control protein-like C-terminal" evidence="5">
    <location>
        <begin position="320"/>
        <end position="400"/>
    </location>
</feature>
<dbReference type="Proteomes" id="UP000201728">
    <property type="component" value="Chromosome"/>
</dbReference>
<dbReference type="EMBL" id="CP016397">
    <property type="protein sequence ID" value="ASQ46068.1"/>
    <property type="molecule type" value="Genomic_DNA"/>
</dbReference>
<evidence type="ECO:0000313" key="6">
    <source>
        <dbReference type="EMBL" id="ASQ46068.1"/>
    </source>
</evidence>
<comment type="similarity">
    <text evidence="2">Belongs to the FliK family.</text>
</comment>
<reference evidence="7" key="1">
    <citation type="submission" date="2016-07" db="EMBL/GenBank/DDBJ databases">
        <authorList>
            <person name="Florea S."/>
            <person name="Webb J.S."/>
            <person name="Jaromczyk J."/>
            <person name="Schardl C.L."/>
        </authorList>
    </citation>
    <scope>NUCLEOTIDE SEQUENCE [LARGE SCALE GENOMIC DNA]</scope>
    <source>
        <strain evidence="7">CDC-D5610</strain>
    </source>
</reference>
<gene>
    <name evidence="6" type="primary">fliK</name>
    <name evidence="6" type="ORF">clem_07575</name>
</gene>
<dbReference type="KEGG" id="lcd:clem_07575"/>
<dbReference type="RefSeq" id="WP_094091059.1">
    <property type="nucleotide sequence ID" value="NZ_CP016397.1"/>
</dbReference>
<dbReference type="AlphaFoldDB" id="A0A222P2I9"/>
<dbReference type="InterPro" id="IPR052563">
    <property type="entry name" value="FliK"/>
</dbReference>
<dbReference type="CDD" id="cd17470">
    <property type="entry name" value="T3SS_Flik_C"/>
    <property type="match status" value="1"/>
</dbReference>
<dbReference type="InterPro" id="IPR021136">
    <property type="entry name" value="Flagellar_hook_control-like_C"/>
</dbReference>
<dbReference type="Gene3D" id="3.30.750.140">
    <property type="match status" value="1"/>
</dbReference>
<feature type="compositionally biased region" description="Polar residues" evidence="4">
    <location>
        <begin position="401"/>
        <end position="415"/>
    </location>
</feature>
<evidence type="ECO:0000313" key="7">
    <source>
        <dbReference type="Proteomes" id="UP000201728"/>
    </source>
</evidence>
<dbReference type="PRINTS" id="PR01007">
    <property type="entry name" value="FLGHOOKFLIK"/>
</dbReference>
<feature type="region of interest" description="Disordered" evidence="4">
    <location>
        <begin position="394"/>
        <end position="427"/>
    </location>
</feature>
<keyword evidence="6" id="KW-0969">Cilium</keyword>
<dbReference type="InterPro" id="IPR001635">
    <property type="entry name" value="Flag_hook_Flik"/>
</dbReference>
<organism evidence="6 7">
    <name type="scientific">Legionella clemsonensis</name>
    <dbReference type="NCBI Taxonomy" id="1867846"/>
    <lineage>
        <taxon>Bacteria</taxon>
        <taxon>Pseudomonadati</taxon>
        <taxon>Pseudomonadota</taxon>
        <taxon>Gammaproteobacteria</taxon>
        <taxon>Legionellales</taxon>
        <taxon>Legionellaceae</taxon>
        <taxon>Legionella</taxon>
    </lineage>
</organism>
<protein>
    <submittedName>
        <fullName evidence="6">Flagellar hook-length control protein</fullName>
    </submittedName>
</protein>
<evidence type="ECO:0000256" key="2">
    <source>
        <dbReference type="ARBA" id="ARBA00009149"/>
    </source>
</evidence>
<keyword evidence="7" id="KW-1185">Reference proteome</keyword>
<dbReference type="OrthoDB" id="1792985at2"/>
<dbReference type="GO" id="GO:0009424">
    <property type="term" value="C:bacterial-type flagellum hook"/>
    <property type="evidence" value="ECO:0007669"/>
    <property type="project" value="InterPro"/>
</dbReference>
<dbReference type="PANTHER" id="PTHR37533">
    <property type="entry name" value="FLAGELLAR HOOK-LENGTH CONTROL PROTEIN"/>
    <property type="match status" value="1"/>
</dbReference>
<evidence type="ECO:0000256" key="3">
    <source>
        <dbReference type="ARBA" id="ARBA00022795"/>
    </source>
</evidence>
<evidence type="ECO:0000256" key="1">
    <source>
        <dbReference type="ARBA" id="ARBA00003944"/>
    </source>
</evidence>
<evidence type="ECO:0000256" key="4">
    <source>
        <dbReference type="SAM" id="MobiDB-lite"/>
    </source>
</evidence>
<evidence type="ECO:0000259" key="5">
    <source>
        <dbReference type="Pfam" id="PF02120"/>
    </source>
</evidence>
<keyword evidence="6" id="KW-0966">Cell projection</keyword>
<sequence>MFDLIQLISMQLAGAGKSASLQLEDKVLQPAQDEIAFITLMAELLAESTPTDSNEKVSFTLQAIPLTSDETDETQPIEPEIIATNVSELMQIDDPDEAQKILQIESTREEKDSRDPADDLLLLAWFNASIFESPNREVPKVGEVRQSKEGSTLEPEMLNNVIVSNNLLNSKEIEASPAAITTSPLPGAQLKPDQGKKLLPQELPDAEMRILATGITIADNPPDKETASLKRGDEVALFSNDAEEADFKTNKNGFADITDIKLPISNRITQPPSMETSAFSAMQTVPSKNLEVPFNATVSPKVLHLTQTVSSPEWGENFTQQIMWLGQQKIKTAIIKLNPQELGPLEVNLKLIKDTASVNITTHTVQVRELIEQTLPRLREMMSEQGVNLSQVNIDAHNHQRSPSPQKSESITYEQENGEETILLTPLPRPKNKGIVDYFA</sequence>
<dbReference type="PANTHER" id="PTHR37533:SF2">
    <property type="entry name" value="FLAGELLAR HOOK-LENGTH CONTROL PROTEIN"/>
    <property type="match status" value="1"/>
</dbReference>
<name>A0A222P2I9_9GAMM</name>
<dbReference type="InterPro" id="IPR038610">
    <property type="entry name" value="FliK-like_C_sf"/>
</dbReference>
<dbReference type="GO" id="GO:0044780">
    <property type="term" value="P:bacterial-type flagellum assembly"/>
    <property type="evidence" value="ECO:0007669"/>
    <property type="project" value="InterPro"/>
</dbReference>
<dbReference type="Pfam" id="PF02120">
    <property type="entry name" value="Flg_hook"/>
    <property type="match status" value="1"/>
</dbReference>
<keyword evidence="3" id="KW-1005">Bacterial flagellum biogenesis</keyword>
<keyword evidence="6" id="KW-0282">Flagellum</keyword>
<proteinExistence type="inferred from homology"/>
<comment type="function">
    <text evidence="1">Controls the length of the flagellar hook.</text>
</comment>